<dbReference type="InterPro" id="IPR056789">
    <property type="entry name" value="LRR_R13L1-DRL21"/>
</dbReference>
<gene>
    <name evidence="2" type="ORF">L3X38_008821</name>
</gene>
<evidence type="ECO:0000259" key="1">
    <source>
        <dbReference type="Pfam" id="PF25019"/>
    </source>
</evidence>
<dbReference type="Gene3D" id="3.80.10.10">
    <property type="entry name" value="Ribonuclease Inhibitor"/>
    <property type="match status" value="1"/>
</dbReference>
<reference evidence="2 3" key="1">
    <citation type="journal article" date="2022" name="G3 (Bethesda)">
        <title>Whole-genome sequence and methylome profiling of the almond [Prunus dulcis (Mill.) D.A. Webb] cultivar 'Nonpareil'.</title>
        <authorList>
            <person name="D'Amico-Willman K.M."/>
            <person name="Ouma W.Z."/>
            <person name="Meulia T."/>
            <person name="Sideli G.M."/>
            <person name="Gradziel T.M."/>
            <person name="Fresnedo-Ramirez J."/>
        </authorList>
    </citation>
    <scope>NUCLEOTIDE SEQUENCE [LARGE SCALE GENOMIC DNA]</scope>
    <source>
        <strain evidence="2">Clone GOH B32 T37-40</strain>
    </source>
</reference>
<dbReference type="InterPro" id="IPR032675">
    <property type="entry name" value="LRR_dom_sf"/>
</dbReference>
<sequence>MRLTSLKTPDEYHVCGSDNNEALKLGDLGTLEGKERRSNSVEILNVLRPHQDLEYLGIRFYHGTNGPVWMMCLRNLRVLILHRWNECKFLPPIGELPSLERLIVSDMRKMKKVGDEFLGIENQRSTKSSSSEIETPWTCKHVGVCKSGKEWDG</sequence>
<keyword evidence="3" id="KW-1185">Reference proteome</keyword>
<accession>A0AAD4ZXL3</accession>
<feature type="domain" description="R13L1/DRL21-like LRR repeat region" evidence="1">
    <location>
        <begin position="33"/>
        <end position="107"/>
    </location>
</feature>
<dbReference type="Proteomes" id="UP001054821">
    <property type="component" value="Chromosome 1"/>
</dbReference>
<dbReference type="Pfam" id="PF25019">
    <property type="entry name" value="LRR_R13L1-DRL21"/>
    <property type="match status" value="1"/>
</dbReference>
<proteinExistence type="predicted"/>
<name>A0AAD4ZXL3_PRUDU</name>
<dbReference type="EMBL" id="JAJFAZ020000001">
    <property type="protein sequence ID" value="KAI5355926.1"/>
    <property type="molecule type" value="Genomic_DNA"/>
</dbReference>
<organism evidence="2 3">
    <name type="scientific">Prunus dulcis</name>
    <name type="common">Almond</name>
    <name type="synonym">Amygdalus dulcis</name>
    <dbReference type="NCBI Taxonomy" id="3755"/>
    <lineage>
        <taxon>Eukaryota</taxon>
        <taxon>Viridiplantae</taxon>
        <taxon>Streptophyta</taxon>
        <taxon>Embryophyta</taxon>
        <taxon>Tracheophyta</taxon>
        <taxon>Spermatophyta</taxon>
        <taxon>Magnoliopsida</taxon>
        <taxon>eudicotyledons</taxon>
        <taxon>Gunneridae</taxon>
        <taxon>Pentapetalae</taxon>
        <taxon>rosids</taxon>
        <taxon>fabids</taxon>
        <taxon>Rosales</taxon>
        <taxon>Rosaceae</taxon>
        <taxon>Amygdaloideae</taxon>
        <taxon>Amygdaleae</taxon>
        <taxon>Prunus</taxon>
    </lineage>
</organism>
<dbReference type="SUPFAM" id="SSF52058">
    <property type="entry name" value="L domain-like"/>
    <property type="match status" value="1"/>
</dbReference>
<evidence type="ECO:0000313" key="2">
    <source>
        <dbReference type="EMBL" id="KAI5355926.1"/>
    </source>
</evidence>
<dbReference type="AlphaFoldDB" id="A0AAD4ZXL3"/>
<evidence type="ECO:0000313" key="3">
    <source>
        <dbReference type="Proteomes" id="UP001054821"/>
    </source>
</evidence>
<comment type="caution">
    <text evidence="2">The sequence shown here is derived from an EMBL/GenBank/DDBJ whole genome shotgun (WGS) entry which is preliminary data.</text>
</comment>
<protein>
    <recommendedName>
        <fullName evidence="1">R13L1/DRL21-like LRR repeat region domain-containing protein</fullName>
    </recommendedName>
</protein>